<dbReference type="RefSeq" id="WP_048379270.1">
    <property type="nucleotide sequence ID" value="NZ_LDYE01000003.1"/>
</dbReference>
<evidence type="ECO:0000313" key="3">
    <source>
        <dbReference type="EMBL" id="PFG28495.1"/>
    </source>
</evidence>
<dbReference type="GO" id="GO:0009294">
    <property type="term" value="P:DNA-mediated transformation"/>
    <property type="evidence" value="ECO:0007669"/>
    <property type="project" value="InterPro"/>
</dbReference>
<name>A0A2A9DQP6_9CORY</name>
<dbReference type="Proteomes" id="UP000221653">
    <property type="component" value="Unassembled WGS sequence"/>
</dbReference>
<comment type="caution">
    <text evidence="3">The sequence shown here is derived from an EMBL/GenBank/DDBJ whole genome shotgun (WGS) entry which is preliminary data.</text>
</comment>
<evidence type="ECO:0000259" key="2">
    <source>
        <dbReference type="Pfam" id="PF02481"/>
    </source>
</evidence>
<dbReference type="OrthoDB" id="9785707at2"/>
<evidence type="ECO:0000256" key="1">
    <source>
        <dbReference type="ARBA" id="ARBA00006525"/>
    </source>
</evidence>
<protein>
    <submittedName>
        <fullName evidence="3">DNA processing protein</fullName>
    </submittedName>
</protein>
<organism evidence="3 4">
    <name type="scientific">Corynebacterium renale</name>
    <dbReference type="NCBI Taxonomy" id="1724"/>
    <lineage>
        <taxon>Bacteria</taxon>
        <taxon>Bacillati</taxon>
        <taxon>Actinomycetota</taxon>
        <taxon>Actinomycetes</taxon>
        <taxon>Mycobacteriales</taxon>
        <taxon>Corynebacteriaceae</taxon>
        <taxon>Corynebacterium</taxon>
    </lineage>
</organism>
<comment type="similarity">
    <text evidence="1">Belongs to the DprA/Smf family.</text>
</comment>
<sequence>MTDTTQEIRAWAYLSRVVEGPSRAMNTLLEHDWKPVDLANAIVRRDSRLGALLGETEARHDWNRADLDCRIANEQGFRLIHPGHPEWPQEEFDLAFGYAATGESPHIKTYQSDAAAPHVLWVRGQESLAALTKQALAIVGSRAVSAYGKAVTRKIATDLTHYRYTIISGGALGVDAIAHRAALDAGGPTIAVAACGLDRIYPVRNTELFKDIARTGLVISEYPPEFTPQRHRFLTRNRLVAALTQGTVVTQAPWRSGALNTLSWAAGLGKVTMAIPGPVTEVGSQGCNTKIRDGAAQLVTGADDIHSLLDSSSTVDPDAQYELDFAPDALQQLSRNELRIYDAIPPETGLTAEKIAAAAGFSLPLTVHLLVTLHKKELIDVTAGTWVRRPTDD</sequence>
<gene>
    <name evidence="3" type="ORF">ATK06_1606</name>
</gene>
<keyword evidence="4" id="KW-1185">Reference proteome</keyword>
<proteinExistence type="inferred from homology"/>
<dbReference type="NCBIfam" id="TIGR00732">
    <property type="entry name" value="dprA"/>
    <property type="match status" value="1"/>
</dbReference>
<reference evidence="3 4" key="1">
    <citation type="submission" date="2017-10" db="EMBL/GenBank/DDBJ databases">
        <title>Sequencing the genomes of 1000 actinobacteria strains.</title>
        <authorList>
            <person name="Klenk H.-P."/>
        </authorList>
    </citation>
    <scope>NUCLEOTIDE SEQUENCE [LARGE SCALE GENOMIC DNA]</scope>
    <source>
        <strain evidence="3 4">DSM 20688</strain>
    </source>
</reference>
<evidence type="ECO:0000313" key="4">
    <source>
        <dbReference type="Proteomes" id="UP000221653"/>
    </source>
</evidence>
<accession>A0A2A9DQP6</accession>
<dbReference type="Pfam" id="PF02481">
    <property type="entry name" value="DNA_processg_A"/>
    <property type="match status" value="1"/>
</dbReference>
<dbReference type="STRING" id="1724.GCA_001044175_01085"/>
<dbReference type="InterPro" id="IPR057666">
    <property type="entry name" value="DrpA_SLOG"/>
</dbReference>
<dbReference type="AlphaFoldDB" id="A0A2A9DQP6"/>
<feature type="domain" description="Smf/DprA SLOG" evidence="2">
    <location>
        <begin position="114"/>
        <end position="308"/>
    </location>
</feature>
<dbReference type="EMBL" id="PDJF01000001">
    <property type="protein sequence ID" value="PFG28495.1"/>
    <property type="molecule type" value="Genomic_DNA"/>
</dbReference>
<dbReference type="InterPro" id="IPR003488">
    <property type="entry name" value="DprA"/>
</dbReference>
<dbReference type="PANTHER" id="PTHR43022">
    <property type="entry name" value="PROTEIN SMF"/>
    <property type="match status" value="1"/>
</dbReference>
<dbReference type="Gene3D" id="3.40.50.450">
    <property type="match status" value="1"/>
</dbReference>
<dbReference type="SUPFAM" id="SSF102405">
    <property type="entry name" value="MCP/YpsA-like"/>
    <property type="match status" value="1"/>
</dbReference>
<dbReference type="PANTHER" id="PTHR43022:SF1">
    <property type="entry name" value="PROTEIN SMF"/>
    <property type="match status" value="1"/>
</dbReference>